<keyword evidence="2" id="KW-1185">Reference proteome</keyword>
<accession>A0A9Q3E872</accession>
<protein>
    <submittedName>
        <fullName evidence="1">Uncharacterized protein</fullName>
    </submittedName>
</protein>
<evidence type="ECO:0000313" key="1">
    <source>
        <dbReference type="EMBL" id="MBW0514415.1"/>
    </source>
</evidence>
<organism evidence="1 2">
    <name type="scientific">Austropuccinia psidii MF-1</name>
    <dbReference type="NCBI Taxonomy" id="1389203"/>
    <lineage>
        <taxon>Eukaryota</taxon>
        <taxon>Fungi</taxon>
        <taxon>Dikarya</taxon>
        <taxon>Basidiomycota</taxon>
        <taxon>Pucciniomycotina</taxon>
        <taxon>Pucciniomycetes</taxon>
        <taxon>Pucciniales</taxon>
        <taxon>Sphaerophragmiaceae</taxon>
        <taxon>Austropuccinia</taxon>
    </lineage>
</organism>
<name>A0A9Q3E872_9BASI</name>
<proteinExistence type="predicted"/>
<gene>
    <name evidence="1" type="ORF">O181_054130</name>
</gene>
<dbReference type="OrthoDB" id="2507422at2759"/>
<evidence type="ECO:0000313" key="2">
    <source>
        <dbReference type="Proteomes" id="UP000765509"/>
    </source>
</evidence>
<dbReference type="EMBL" id="AVOT02023999">
    <property type="protein sequence ID" value="MBW0514415.1"/>
    <property type="molecule type" value="Genomic_DNA"/>
</dbReference>
<comment type="caution">
    <text evidence="1">The sequence shown here is derived from an EMBL/GenBank/DDBJ whole genome shotgun (WGS) entry which is preliminary data.</text>
</comment>
<sequence>MAYIHGTATEMTVCIDNTKHPLIIDSGAHCSIVARNYLDNHLPNWEKKLFPSEEKNFKSSSQKMKSVGTISKDIIISHRKGNITLNAEVLVLEGSHIQGFLLEKDYQRMYGIYIYKSQNRHFSIGTKNAERFPLDILQFSSQDLLEELINELKEGTLSTNLTSKQKFILFELLRKNRPAFAIGEESLEKTRGHDIELYLDGTSP</sequence>
<reference evidence="1" key="1">
    <citation type="submission" date="2021-03" db="EMBL/GenBank/DDBJ databases">
        <title>Draft genome sequence of rust myrtle Austropuccinia psidii MF-1, a brazilian biotype.</title>
        <authorList>
            <person name="Quecine M.C."/>
            <person name="Pachon D.M.R."/>
            <person name="Bonatelli M.L."/>
            <person name="Correr F.H."/>
            <person name="Franceschini L.M."/>
            <person name="Leite T.F."/>
            <person name="Margarido G.R.A."/>
            <person name="Almeida C.A."/>
            <person name="Ferrarezi J.A."/>
            <person name="Labate C.A."/>
        </authorList>
    </citation>
    <scope>NUCLEOTIDE SEQUENCE</scope>
    <source>
        <strain evidence="1">MF-1</strain>
    </source>
</reference>
<dbReference type="Proteomes" id="UP000765509">
    <property type="component" value="Unassembled WGS sequence"/>
</dbReference>
<dbReference type="AlphaFoldDB" id="A0A9Q3E872"/>